<evidence type="ECO:0000256" key="6">
    <source>
        <dbReference type="ARBA" id="ARBA00022840"/>
    </source>
</evidence>
<comment type="subcellular location">
    <subcellularLocation>
        <location evidence="1">Cytoplasm</location>
        <location evidence="1">Cytoskeleton</location>
        <location evidence="1">Spindle</location>
    </subcellularLocation>
</comment>
<dbReference type="InterPro" id="IPR001752">
    <property type="entry name" value="Kinesin_motor_dom"/>
</dbReference>
<dbReference type="InterPro" id="IPR027417">
    <property type="entry name" value="P-loop_NTPase"/>
</dbReference>
<feature type="coiled-coil region" evidence="11">
    <location>
        <begin position="1132"/>
        <end position="1166"/>
    </location>
</feature>
<dbReference type="GO" id="GO:0090307">
    <property type="term" value="P:mitotic spindle assembly"/>
    <property type="evidence" value="ECO:0007669"/>
    <property type="project" value="TreeGrafter"/>
</dbReference>
<evidence type="ECO:0000256" key="8">
    <source>
        <dbReference type="ARBA" id="ARBA00023175"/>
    </source>
</evidence>
<dbReference type="PROSITE" id="PS00411">
    <property type="entry name" value="KINESIN_MOTOR_1"/>
    <property type="match status" value="1"/>
</dbReference>
<evidence type="ECO:0000256" key="9">
    <source>
        <dbReference type="ARBA" id="ARBA00023212"/>
    </source>
</evidence>
<dbReference type="SUPFAM" id="SSF52540">
    <property type="entry name" value="P-loop containing nucleoside triphosphate hydrolases"/>
    <property type="match status" value="1"/>
</dbReference>
<dbReference type="GeneTree" id="ENSGT00940000155989"/>
<dbReference type="Gene3D" id="3.40.850.10">
    <property type="entry name" value="Kinesin motor domain"/>
    <property type="match status" value="1"/>
</dbReference>
<name>A0A3B5L3S7_9TELE</name>
<dbReference type="PROSITE" id="PS50067">
    <property type="entry name" value="KINESIN_MOTOR_2"/>
    <property type="match status" value="1"/>
</dbReference>
<keyword evidence="2" id="KW-0963">Cytoplasm</keyword>
<evidence type="ECO:0000256" key="1">
    <source>
        <dbReference type="ARBA" id="ARBA00004186"/>
    </source>
</evidence>
<evidence type="ECO:0000256" key="3">
    <source>
        <dbReference type="ARBA" id="ARBA00022553"/>
    </source>
</evidence>
<feature type="region of interest" description="Disordered" evidence="12">
    <location>
        <begin position="1298"/>
        <end position="1331"/>
    </location>
</feature>
<keyword evidence="15" id="KW-1185">Reference proteome</keyword>
<dbReference type="GO" id="GO:0008574">
    <property type="term" value="F:plus-end-directed microtubule motor activity"/>
    <property type="evidence" value="ECO:0007669"/>
    <property type="project" value="TreeGrafter"/>
</dbReference>
<dbReference type="STRING" id="32473.ENSXCOP00000004496"/>
<keyword evidence="7 11" id="KW-0175">Coiled coil</keyword>
<keyword evidence="4" id="KW-0493">Microtubule</keyword>
<dbReference type="GO" id="GO:0005634">
    <property type="term" value="C:nucleus"/>
    <property type="evidence" value="ECO:0007669"/>
    <property type="project" value="TreeGrafter"/>
</dbReference>
<comment type="similarity">
    <text evidence="10">Belongs to the TRAFAC class myosin-kinesin ATPase superfamily. Kinesin family.</text>
</comment>
<sequence>HSCMEDKEHLQVYLRIRPLTSAERSNGESQVEMLLTVYGPETTQSELFEGTVKDLVKNVLEGENSLIFTYGITNSGKTFTFLGTATRTGILPRALHLIFSSIGDNVFQGLSVKPHRCREFLALSRQQQADEALFKNSLLKQLREVIRNNQSEVLEGLLSAGSTAPQPSTAAQDRIILDVKPNTKFSVWVSFCEIYNENILDLLEVAQSGALRRPALRLAQDANSNSYVKDLRWVQVSSAEEAFRVVKLGRRNQSFSSTRLNQLSSRSHSIFSIRILSVEDSDPPRVHTISELCLCDLAGSERCAKTQNKGERLKEAGNINASLLSLGKCIKALRYNQQAKLLQHIPFRESKLTHYLQGFFCGRGRACMIVNINQCASMYDETLNVLKFSAVAQKVRTVVLTVPTEPSGLNVFILGFFYPSRGSFLWALVRSAGWETSLEDVLEDEEEEEEEEEDSVMEDTMDQTTNGGEEEEVINKGMHEQVALLRQLQVQLKMERSENLLLEARVREEISREFSELFSDMQKDYDERLVREREILEERGERRLEIFKNLVKNLSSAEHIILRSCIFTEFIDQQQHQCFHLNFFRNDEFFSFQEALTALQKEQTKREELMAALEYQTLGKEEALASLQEERRAREEVQSALEESRRQQQEPRVAEQVEVQTAVHLQPAVEELEEKIQDQSYQIHVLTEELQQLKQLHTPVFSYSDGVDIQLWKEVSELSKRLEEEKKRSETKQKLIQQLDEERKQREAAIEQQVRELQRKLEEQEELRVQLESQREASNQEAEQLHLKLRLQQEAAEKLRDDLREAELHSNTASTSAEDLHRVNSDLRKEITSLKEEASSEMEQMRREKDRQLEEKLAEMERRSAEREAELLEELQEAERKVAALQENLHQSEQKVATLQEAEQKVATLQENLHQSEQKVATLQEAEQKVATLQENLHQSEQKVVTLQETLHQSEQKLEAQEEAQQVKSLRLELQRKEDDSSDLREKLADYRKQVQQVQKEVKSHHRRMILYKTCNTFTALTCTYSRKHEINVKTFRATVQLSPPSGCCFCETVEVSHVPICSSAELQAKQQVMEDMRLALTEQEETQQQMEQVLDDKMRLMQELSAETLDMWTDGRLLLLQVLTEKQQAERRKWQEEKLSLIGQAKEAEDKRNQEMRKFAEDRERYCRQQSLLVREAAMESWRAERDTLVAALEVQLQKLLASQADKDKLIKELQQQSAASPAGIERLKENLQKNTAEQGSSGFPSVLESSEVSTETGRTSRFPRPELEISFSPLQPNRLALRRQGDDSAVTVKISRTGRKRKSGEMEKVGGFRLNSPGDLPERKQEDSSSVMTSVLLHISLNIIV</sequence>
<feature type="region of interest" description="Disordered" evidence="12">
    <location>
        <begin position="1237"/>
        <end position="1266"/>
    </location>
</feature>
<organism evidence="14 15">
    <name type="scientific">Xiphophorus couchianus</name>
    <name type="common">Monterrey platyfish</name>
    <dbReference type="NCBI Taxonomy" id="32473"/>
    <lineage>
        <taxon>Eukaryota</taxon>
        <taxon>Metazoa</taxon>
        <taxon>Chordata</taxon>
        <taxon>Craniata</taxon>
        <taxon>Vertebrata</taxon>
        <taxon>Euteleostomi</taxon>
        <taxon>Actinopterygii</taxon>
        <taxon>Neopterygii</taxon>
        <taxon>Teleostei</taxon>
        <taxon>Neoteleostei</taxon>
        <taxon>Acanthomorphata</taxon>
        <taxon>Ovalentaria</taxon>
        <taxon>Atherinomorphae</taxon>
        <taxon>Cyprinodontiformes</taxon>
        <taxon>Poeciliidae</taxon>
        <taxon>Poeciliinae</taxon>
        <taxon>Xiphophorus</taxon>
    </lineage>
</organism>
<dbReference type="PANTHER" id="PTHR47970:SF29">
    <property type="entry name" value="KINESIN FAMILY MEMBER 20B"/>
    <property type="match status" value="1"/>
</dbReference>
<feature type="domain" description="Kinesin motor" evidence="13">
    <location>
        <begin position="9"/>
        <end position="395"/>
    </location>
</feature>
<dbReference type="GO" id="GO:0072686">
    <property type="term" value="C:mitotic spindle"/>
    <property type="evidence" value="ECO:0007669"/>
    <property type="project" value="TreeGrafter"/>
</dbReference>
<keyword evidence="8 10" id="KW-0505">Motor protein</keyword>
<dbReference type="GO" id="GO:0005524">
    <property type="term" value="F:ATP binding"/>
    <property type="evidence" value="ECO:0007669"/>
    <property type="project" value="UniProtKB-UniRule"/>
</dbReference>
<dbReference type="GO" id="GO:0005876">
    <property type="term" value="C:spindle microtubule"/>
    <property type="evidence" value="ECO:0007669"/>
    <property type="project" value="TreeGrafter"/>
</dbReference>
<dbReference type="SMART" id="SM00129">
    <property type="entry name" value="KISc"/>
    <property type="match status" value="1"/>
</dbReference>
<reference evidence="14" key="2">
    <citation type="submission" date="2025-09" db="UniProtKB">
        <authorList>
            <consortium name="Ensembl"/>
        </authorList>
    </citation>
    <scope>IDENTIFICATION</scope>
</reference>
<evidence type="ECO:0000256" key="11">
    <source>
        <dbReference type="SAM" id="Coils"/>
    </source>
</evidence>
<feature type="compositionally biased region" description="Acidic residues" evidence="12">
    <location>
        <begin position="439"/>
        <end position="461"/>
    </location>
</feature>
<dbReference type="GO" id="GO:0008017">
    <property type="term" value="F:microtubule binding"/>
    <property type="evidence" value="ECO:0007669"/>
    <property type="project" value="InterPro"/>
</dbReference>
<evidence type="ECO:0000259" key="13">
    <source>
        <dbReference type="PROSITE" id="PS50067"/>
    </source>
</evidence>
<evidence type="ECO:0000256" key="4">
    <source>
        <dbReference type="ARBA" id="ARBA00022701"/>
    </source>
</evidence>
<reference evidence="14" key="1">
    <citation type="submission" date="2025-08" db="UniProtKB">
        <authorList>
            <consortium name="Ensembl"/>
        </authorList>
    </citation>
    <scope>IDENTIFICATION</scope>
</reference>
<keyword evidence="3" id="KW-0597">Phosphoprotein</keyword>
<feature type="region of interest" description="Disordered" evidence="12">
    <location>
        <begin position="439"/>
        <end position="467"/>
    </location>
</feature>
<dbReference type="PRINTS" id="PR00380">
    <property type="entry name" value="KINESINHEAVY"/>
</dbReference>
<feature type="coiled-coil region" evidence="11">
    <location>
        <begin position="1067"/>
        <end position="1108"/>
    </location>
</feature>
<dbReference type="Ensembl" id="ENSXCOT00000004552.1">
    <property type="protein sequence ID" value="ENSXCOP00000004496.1"/>
    <property type="gene ID" value="ENSXCOG00000003555.1"/>
</dbReference>
<dbReference type="GO" id="GO:0051231">
    <property type="term" value="P:spindle elongation"/>
    <property type="evidence" value="ECO:0007669"/>
    <property type="project" value="TreeGrafter"/>
</dbReference>
<dbReference type="InterPro" id="IPR019821">
    <property type="entry name" value="Kinesin_motor_CS"/>
</dbReference>
<keyword evidence="5 10" id="KW-0547">Nucleotide-binding</keyword>
<dbReference type="Proteomes" id="UP000261380">
    <property type="component" value="Unplaced"/>
</dbReference>
<feature type="binding site" evidence="10">
    <location>
        <begin position="71"/>
        <end position="78"/>
    </location>
    <ligand>
        <name>ATP</name>
        <dbReference type="ChEBI" id="CHEBI:30616"/>
    </ligand>
</feature>
<dbReference type="GO" id="GO:0007018">
    <property type="term" value="P:microtubule-based movement"/>
    <property type="evidence" value="ECO:0007669"/>
    <property type="project" value="InterPro"/>
</dbReference>
<dbReference type="InterPro" id="IPR036961">
    <property type="entry name" value="Kinesin_motor_dom_sf"/>
</dbReference>
<keyword evidence="9" id="KW-0206">Cytoskeleton</keyword>
<dbReference type="PANTHER" id="PTHR47970">
    <property type="entry name" value="KINESIN-LIKE PROTEIN KIF11"/>
    <property type="match status" value="1"/>
</dbReference>
<keyword evidence="6 10" id="KW-0067">ATP-binding</keyword>
<proteinExistence type="inferred from homology"/>
<feature type="compositionally biased region" description="Low complexity" evidence="12">
    <location>
        <begin position="1247"/>
        <end position="1258"/>
    </location>
</feature>
<dbReference type="Pfam" id="PF00225">
    <property type="entry name" value="Kinesin"/>
    <property type="match status" value="1"/>
</dbReference>
<dbReference type="InterPro" id="IPR047149">
    <property type="entry name" value="KIF11-like"/>
</dbReference>
<evidence type="ECO:0000256" key="10">
    <source>
        <dbReference type="PROSITE-ProRule" id="PRU00283"/>
    </source>
</evidence>
<protein>
    <submittedName>
        <fullName evidence="14">Kinesin family member 20Ba</fullName>
    </submittedName>
</protein>
<feature type="coiled-coil region" evidence="11">
    <location>
        <begin position="620"/>
        <end position="1008"/>
    </location>
</feature>
<evidence type="ECO:0000256" key="7">
    <source>
        <dbReference type="ARBA" id="ARBA00023054"/>
    </source>
</evidence>
<evidence type="ECO:0000313" key="14">
    <source>
        <dbReference type="Ensembl" id="ENSXCOP00000004496.1"/>
    </source>
</evidence>
<dbReference type="CDD" id="cd21786">
    <property type="entry name" value="RBD_KIF20B"/>
    <property type="match status" value="1"/>
</dbReference>
<evidence type="ECO:0000256" key="2">
    <source>
        <dbReference type="ARBA" id="ARBA00022490"/>
    </source>
</evidence>
<evidence type="ECO:0000256" key="5">
    <source>
        <dbReference type="ARBA" id="ARBA00022741"/>
    </source>
</evidence>
<evidence type="ECO:0000313" key="15">
    <source>
        <dbReference type="Proteomes" id="UP000261380"/>
    </source>
</evidence>
<accession>A0A3B5L3S7</accession>
<evidence type="ECO:0000256" key="12">
    <source>
        <dbReference type="SAM" id="MobiDB-lite"/>
    </source>
</evidence>